<dbReference type="EMBL" id="NHSJ01000129">
    <property type="protein sequence ID" value="PPQ26970.1"/>
    <property type="molecule type" value="Genomic_DNA"/>
</dbReference>
<sequence length="84" mass="9758">MRRSFRLAHDRAGLQRNHRRAREWDFSKMFGIGAVASDGKTFGNSFLQSIMSTRLTWGARWDRRIALCATMRCHSPVMFPEALQ</sequence>
<organism evidence="1 2">
    <name type="scientific">Rhodoblastus sphagnicola</name>
    <dbReference type="NCBI Taxonomy" id="333368"/>
    <lineage>
        <taxon>Bacteria</taxon>
        <taxon>Pseudomonadati</taxon>
        <taxon>Pseudomonadota</taxon>
        <taxon>Alphaproteobacteria</taxon>
        <taxon>Hyphomicrobiales</taxon>
        <taxon>Rhodoblastaceae</taxon>
        <taxon>Rhodoblastus</taxon>
    </lineage>
</organism>
<proteinExistence type="predicted"/>
<accession>A0A2S6MX87</accession>
<dbReference type="AlphaFoldDB" id="A0A2S6MX87"/>
<reference evidence="1 2" key="1">
    <citation type="journal article" date="2018" name="Arch. Microbiol.">
        <title>New insights into the metabolic potential of the phototrophic purple bacterium Rhodopila globiformis DSM 161(T) from its draft genome sequence and evidence for a vanadium-dependent nitrogenase.</title>
        <authorList>
            <person name="Imhoff J.F."/>
            <person name="Rahn T."/>
            <person name="Kunzel S."/>
            <person name="Neulinger S.C."/>
        </authorList>
    </citation>
    <scope>NUCLEOTIDE SEQUENCE [LARGE SCALE GENOMIC DNA]</scope>
    <source>
        <strain evidence="1 2">DSM 16996</strain>
    </source>
</reference>
<gene>
    <name evidence="1" type="ORF">CCR94_21350</name>
</gene>
<name>A0A2S6MX87_9HYPH</name>
<evidence type="ECO:0000313" key="2">
    <source>
        <dbReference type="Proteomes" id="UP000239089"/>
    </source>
</evidence>
<keyword evidence="2" id="KW-1185">Reference proteome</keyword>
<dbReference type="RefSeq" id="WP_104510121.1">
    <property type="nucleotide sequence ID" value="NZ_JACIGC010000012.1"/>
</dbReference>
<dbReference type="Proteomes" id="UP000239089">
    <property type="component" value="Unassembled WGS sequence"/>
</dbReference>
<comment type="caution">
    <text evidence="1">The sequence shown here is derived from an EMBL/GenBank/DDBJ whole genome shotgun (WGS) entry which is preliminary data.</text>
</comment>
<protein>
    <submittedName>
        <fullName evidence="1">Uncharacterized protein</fullName>
    </submittedName>
</protein>
<evidence type="ECO:0000313" key="1">
    <source>
        <dbReference type="EMBL" id="PPQ26970.1"/>
    </source>
</evidence>